<proteinExistence type="inferred from homology"/>
<dbReference type="PANTHER" id="PTHR18964:SF149">
    <property type="entry name" value="BIFUNCTIONAL UDP-N-ACETYLGLUCOSAMINE 2-EPIMERASE_N-ACETYLMANNOSAMINE KINASE"/>
    <property type="match status" value="1"/>
</dbReference>
<dbReference type="InterPro" id="IPR043129">
    <property type="entry name" value="ATPase_NBD"/>
</dbReference>
<dbReference type="InterPro" id="IPR036390">
    <property type="entry name" value="WH_DNA-bd_sf"/>
</dbReference>
<reference evidence="2 3" key="1">
    <citation type="submission" date="2020-08" db="EMBL/GenBank/DDBJ databases">
        <title>Sequencing the genomes of 1000 actinobacteria strains.</title>
        <authorList>
            <person name="Klenk H.-P."/>
        </authorList>
    </citation>
    <scope>NUCLEOTIDE SEQUENCE [LARGE SCALE GENOMIC DNA]</scope>
    <source>
        <strain evidence="2 3">DSM 45784</strain>
    </source>
</reference>
<dbReference type="Gene3D" id="1.10.10.10">
    <property type="entry name" value="Winged helix-like DNA-binding domain superfamily/Winged helix DNA-binding domain"/>
    <property type="match status" value="1"/>
</dbReference>
<gene>
    <name evidence="2" type="ORF">BJ982_001688</name>
</gene>
<evidence type="ECO:0000313" key="2">
    <source>
        <dbReference type="EMBL" id="MBB4700144.1"/>
    </source>
</evidence>
<keyword evidence="2" id="KW-0808">Transferase</keyword>
<dbReference type="Proteomes" id="UP000542210">
    <property type="component" value="Unassembled WGS sequence"/>
</dbReference>
<dbReference type="InterPro" id="IPR036388">
    <property type="entry name" value="WH-like_DNA-bd_sf"/>
</dbReference>
<evidence type="ECO:0000313" key="3">
    <source>
        <dbReference type="Proteomes" id="UP000542210"/>
    </source>
</evidence>
<dbReference type="GO" id="GO:0016301">
    <property type="term" value="F:kinase activity"/>
    <property type="evidence" value="ECO:0007669"/>
    <property type="project" value="UniProtKB-KW"/>
</dbReference>
<keyword evidence="2" id="KW-0418">Kinase</keyword>
<sequence>MSSPVDALQRLRQMHEDAVLAALRSAGALSRAQLTQRTGLSRTTLFAIISDLIERGAVVETEAVPTGPRGRGRPASLVALNPAAGLLLGLDMGRRRVRMAIANMAHQVVATETEDVPAGAGVEELTEAAIRLVRRVAQERELRLDALKSVGVGLVGVVGEPTLPAETVSTRYLPMTRRIAEEFGVRVMVDNNARLAALAEATWGVARLVRDMVYVRWSVGVGGGFLCGGRLLRGAQGAAGELGHVSLDPRGPQCHCGGRGCLEGRVGGQALLEACAARGVVLAGVDALVAAAQDRVAEVCEVVSAAAADLGRVLAGTVTQLDPEQVVIGGELAALGSLVLGPIEAEITRQALPRSPRQIKVVPADLGANASAMGAIALLLHEEPPVPLHLQPAAF</sequence>
<dbReference type="SUPFAM" id="SSF46785">
    <property type="entry name" value="Winged helix' DNA-binding domain"/>
    <property type="match status" value="1"/>
</dbReference>
<comment type="caution">
    <text evidence="2">The sequence shown here is derived from an EMBL/GenBank/DDBJ whole genome shotgun (WGS) entry which is preliminary data.</text>
</comment>
<dbReference type="Gene3D" id="3.30.420.40">
    <property type="match status" value="2"/>
</dbReference>
<dbReference type="AlphaFoldDB" id="A0A7W7D539"/>
<dbReference type="Pfam" id="PF00480">
    <property type="entry name" value="ROK"/>
    <property type="match status" value="1"/>
</dbReference>
<keyword evidence="3" id="KW-1185">Reference proteome</keyword>
<comment type="similarity">
    <text evidence="1">Belongs to the ROK (NagC/XylR) family.</text>
</comment>
<organism evidence="2 3">
    <name type="scientific">Sphaerisporangium siamense</name>
    <dbReference type="NCBI Taxonomy" id="795645"/>
    <lineage>
        <taxon>Bacteria</taxon>
        <taxon>Bacillati</taxon>
        <taxon>Actinomycetota</taxon>
        <taxon>Actinomycetes</taxon>
        <taxon>Streptosporangiales</taxon>
        <taxon>Streptosporangiaceae</taxon>
        <taxon>Sphaerisporangium</taxon>
    </lineage>
</organism>
<accession>A0A7W7D539</accession>
<name>A0A7W7D539_9ACTN</name>
<evidence type="ECO:0000256" key="1">
    <source>
        <dbReference type="ARBA" id="ARBA00006479"/>
    </source>
</evidence>
<dbReference type="PANTHER" id="PTHR18964">
    <property type="entry name" value="ROK (REPRESSOR, ORF, KINASE) FAMILY"/>
    <property type="match status" value="1"/>
</dbReference>
<dbReference type="EMBL" id="JACHND010000001">
    <property type="protein sequence ID" value="MBB4700144.1"/>
    <property type="molecule type" value="Genomic_DNA"/>
</dbReference>
<dbReference type="SUPFAM" id="SSF53067">
    <property type="entry name" value="Actin-like ATPase domain"/>
    <property type="match status" value="1"/>
</dbReference>
<protein>
    <submittedName>
        <fullName evidence="2">Putative NBD/HSP70 family sugar kinase/lambda repressor-like putative transcriptional regulator</fullName>
    </submittedName>
</protein>
<dbReference type="InterPro" id="IPR000600">
    <property type="entry name" value="ROK"/>
</dbReference>
<dbReference type="RefSeq" id="WP_184878082.1">
    <property type="nucleotide sequence ID" value="NZ_BOOV01000009.1"/>
</dbReference>